<comment type="caution">
    <text evidence="1">The sequence shown here is derived from an EMBL/GenBank/DDBJ whole genome shotgun (WGS) entry which is preliminary data.</text>
</comment>
<name>A0AAN7VM63_9PEZI</name>
<sequence>MTASNASSMHCSTHPLLGVAELRDMIIELLPLKQIFVIQRVCKDFTTSIRSIAIRRKLLLAADPTYDTGMSSRQMRHDHNAVNPLIKNDHYLDPDCGHWIIERSRYHVSDSFGPPHSLHIDLRHHMMSRDSEGVPWEQGRYIFYPGYHPTYKFMHLTCKPLQVTVYAQFRDQDGDVVSESMTFSAATYIQIGPLVETLNQMMKKMHFRRHLIQRRLVKFRRCGYGGPQHKTEHGIFYDDSNYN</sequence>
<reference evidence="1" key="1">
    <citation type="submission" date="2023-08" db="EMBL/GenBank/DDBJ databases">
        <title>Black Yeasts Isolated from many extreme environments.</title>
        <authorList>
            <person name="Coleine C."/>
            <person name="Stajich J.E."/>
            <person name="Selbmann L."/>
        </authorList>
    </citation>
    <scope>NUCLEOTIDE SEQUENCE</scope>
    <source>
        <strain evidence="1">CCFEE 5810</strain>
    </source>
</reference>
<protein>
    <recommendedName>
        <fullName evidence="3">F-box domain-containing protein</fullName>
    </recommendedName>
</protein>
<evidence type="ECO:0008006" key="3">
    <source>
        <dbReference type="Google" id="ProtNLM"/>
    </source>
</evidence>
<organism evidence="1 2">
    <name type="scientific">Elasticomyces elasticus</name>
    <dbReference type="NCBI Taxonomy" id="574655"/>
    <lineage>
        <taxon>Eukaryota</taxon>
        <taxon>Fungi</taxon>
        <taxon>Dikarya</taxon>
        <taxon>Ascomycota</taxon>
        <taxon>Pezizomycotina</taxon>
        <taxon>Dothideomycetes</taxon>
        <taxon>Dothideomycetidae</taxon>
        <taxon>Mycosphaerellales</taxon>
        <taxon>Teratosphaeriaceae</taxon>
        <taxon>Elasticomyces</taxon>
    </lineage>
</organism>
<gene>
    <name evidence="1" type="ORF">LTR97_012136</name>
</gene>
<dbReference type="Proteomes" id="UP001310594">
    <property type="component" value="Unassembled WGS sequence"/>
</dbReference>
<evidence type="ECO:0000313" key="2">
    <source>
        <dbReference type="Proteomes" id="UP001310594"/>
    </source>
</evidence>
<proteinExistence type="predicted"/>
<dbReference type="AlphaFoldDB" id="A0AAN7VM63"/>
<evidence type="ECO:0000313" key="1">
    <source>
        <dbReference type="EMBL" id="KAK5690583.1"/>
    </source>
</evidence>
<dbReference type="EMBL" id="JAVRQU010000024">
    <property type="protein sequence ID" value="KAK5690583.1"/>
    <property type="molecule type" value="Genomic_DNA"/>
</dbReference>
<accession>A0AAN7VM63</accession>